<evidence type="ECO:0000313" key="2">
    <source>
        <dbReference type="EMBL" id="KAK1735118.1"/>
    </source>
</evidence>
<protein>
    <submittedName>
        <fullName evidence="2">AAA ATPase</fullName>
    </submittedName>
</protein>
<feature type="domain" description="Orc1-like AAA ATPase" evidence="1">
    <location>
        <begin position="305"/>
        <end position="487"/>
    </location>
</feature>
<dbReference type="InterPro" id="IPR027417">
    <property type="entry name" value="P-loop_NTPase"/>
</dbReference>
<dbReference type="Proteomes" id="UP001224775">
    <property type="component" value="Unassembled WGS sequence"/>
</dbReference>
<dbReference type="EMBL" id="JATAAI010000035">
    <property type="protein sequence ID" value="KAK1735118.1"/>
    <property type="molecule type" value="Genomic_DNA"/>
</dbReference>
<dbReference type="InterPro" id="IPR011990">
    <property type="entry name" value="TPR-like_helical_dom_sf"/>
</dbReference>
<sequence>MMAESTDSLVPLRSWIKDEAKKLNNCQNDRRKKKEVIVRLTTVAYGIAEMLKLVNSRPNGKHSLEEEVQIDNFCVHVGREADSFQHPWDDINGIRMISTGSSLTMLEPSYLSCLLSEEEKDGQMGRYLEVELEPSIVEGSPSEGTVSTDGNDNRRCQLFARLLYELFSHQPFPDEDVCTRINGDNCPREPAHKKTKVDHLSSRKELMLSRARGDFDNKADSTQTDSTFQVFARKMQELGIPVSICLMTQNLLESGLNGDKSGDAYNSLRVLSEDLHLLLLDPERFLFDKEVGEHDNADLLYRKEKLYGRDREESLITDAFCRVSRGKSEAILIGGFSGSGKSKLVNSLRDRVDAVGGYVLTYKYDDISKEKPLFGVVSALNQLCAIIKERNTSKGLLAITNKLKNAFGDDYWLLASLLPNISLLSFDFIVNEKPASETINLRSLCFTLVRFVRVLSSPVHPIMLFLDDVQWADDTALDVIHSILSDTRGSCMFFVGTYRDNEVLSNHAIYNFVEKLEASNVPTKKFSLTGLNQEDLTTMISDALCLYPRICKPLSDIVFQKTKGNPFFVLEFMQSLCTRGLLWYNRQQKRWVWNESIIRSEEITDNVKYLLASKLNGLPGNLQGVLKVLACFGTSTSEQLIGYLSETIEYSAIRDRLDDAISGGFIEKDGKGGFKFVHDKIREAAYNLIPTSDKNQFHYDLGKLLHATCKGKEVGDVQFVIVSQINRGLQLIESHPSLRMEIAELNMKAGNVGLDRSDFVTANSYFSVSLSLLPEDHWNSMYTFCRSLYFSVAKAAYSSANLEKAQKALQKIIDESKCLNEKLDALHLLVTVLVERDAQEQAFTTSFEVLLQLGETIPDSFDKRDARAMVKKTSKILGDISEESMSKMKEVDKKTEYILMFYNHISGVAFFAKPAMVPYFSCRMMQLSMENGISKYSIGSFLNYAGMLCNNKVFRNIEGGCRLGRIVMKTVSSKRFGSCSDQKAKLCFQYYALIAYYSEPFQHCRDMLREGVEAGLGTGDVRYSFLNALNSIRLGLLSGKNLQDLLKETEYYLSMMGKQKDNQTKALMLMFHETISLLISNSEYTAPTIATGSIIPPLQHCFHKALQSFFKSRSERCNHFAEKIMQAAEGGRQHHIFITFYYALNSFKVAEIVHTKKINAVPDQALSAFRAAAEHSKDNFQNKVELLEAELYNRDGENDKAKASYAAAIASARLSKFIHEEGLACEKAALHHKKIGETSEALNYFTKAQECYKKWGSQVKADEIERQIELMQM</sequence>
<accession>A0AAD9D702</accession>
<dbReference type="SUPFAM" id="SSF48452">
    <property type="entry name" value="TPR-like"/>
    <property type="match status" value="1"/>
</dbReference>
<dbReference type="InterPro" id="IPR041664">
    <property type="entry name" value="AAA_16"/>
</dbReference>
<name>A0AAD9D702_9STRA</name>
<proteinExistence type="predicted"/>
<dbReference type="InterPro" id="IPR053159">
    <property type="entry name" value="Hybrid_Histidine_Kinase"/>
</dbReference>
<reference evidence="2" key="1">
    <citation type="submission" date="2023-06" db="EMBL/GenBank/DDBJ databases">
        <title>Survivors Of The Sea: Transcriptome response of Skeletonema marinoi to long-term dormancy.</title>
        <authorList>
            <person name="Pinder M.I.M."/>
            <person name="Kourtchenko O."/>
            <person name="Robertson E.K."/>
            <person name="Larsson T."/>
            <person name="Maumus F."/>
            <person name="Osuna-Cruz C.M."/>
            <person name="Vancaester E."/>
            <person name="Stenow R."/>
            <person name="Vandepoele K."/>
            <person name="Ploug H."/>
            <person name="Bruchert V."/>
            <person name="Godhe A."/>
            <person name="Topel M."/>
        </authorList>
    </citation>
    <scope>NUCLEOTIDE SEQUENCE</scope>
    <source>
        <strain evidence="2">R05AC</strain>
    </source>
</reference>
<dbReference type="PANTHER" id="PTHR43642">
    <property type="entry name" value="HYBRID SIGNAL TRANSDUCTION HISTIDINE KINASE G"/>
    <property type="match status" value="1"/>
</dbReference>
<keyword evidence="3" id="KW-1185">Reference proteome</keyword>
<comment type="caution">
    <text evidence="2">The sequence shown here is derived from an EMBL/GenBank/DDBJ whole genome shotgun (WGS) entry which is preliminary data.</text>
</comment>
<dbReference type="Pfam" id="PF13191">
    <property type="entry name" value="AAA_16"/>
    <property type="match status" value="1"/>
</dbReference>
<dbReference type="PANTHER" id="PTHR43642:SF1">
    <property type="entry name" value="HYBRID SIGNAL TRANSDUCTION HISTIDINE KINASE G"/>
    <property type="match status" value="1"/>
</dbReference>
<organism evidence="2 3">
    <name type="scientific">Skeletonema marinoi</name>
    <dbReference type="NCBI Taxonomy" id="267567"/>
    <lineage>
        <taxon>Eukaryota</taxon>
        <taxon>Sar</taxon>
        <taxon>Stramenopiles</taxon>
        <taxon>Ochrophyta</taxon>
        <taxon>Bacillariophyta</taxon>
        <taxon>Coscinodiscophyceae</taxon>
        <taxon>Thalassiosirophycidae</taxon>
        <taxon>Thalassiosirales</taxon>
        <taxon>Skeletonemataceae</taxon>
        <taxon>Skeletonema</taxon>
        <taxon>Skeletonema marinoi-dohrnii complex</taxon>
    </lineage>
</organism>
<evidence type="ECO:0000313" key="3">
    <source>
        <dbReference type="Proteomes" id="UP001224775"/>
    </source>
</evidence>
<dbReference type="SUPFAM" id="SSF52540">
    <property type="entry name" value="P-loop containing nucleoside triphosphate hydrolases"/>
    <property type="match status" value="1"/>
</dbReference>
<dbReference type="Gene3D" id="3.40.50.300">
    <property type="entry name" value="P-loop containing nucleotide triphosphate hydrolases"/>
    <property type="match status" value="1"/>
</dbReference>
<dbReference type="AlphaFoldDB" id="A0AAD9D702"/>
<gene>
    <name evidence="2" type="ORF">QTG54_014184</name>
</gene>
<evidence type="ECO:0000259" key="1">
    <source>
        <dbReference type="Pfam" id="PF13191"/>
    </source>
</evidence>